<evidence type="ECO:0000313" key="1">
    <source>
        <dbReference type="EMBL" id="KAK8788674.1"/>
    </source>
</evidence>
<reference evidence="1 2" key="1">
    <citation type="journal article" date="2023" name="Arcadia Sci">
        <title>De novo assembly of a long-read Amblyomma americanum tick genome.</title>
        <authorList>
            <person name="Chou S."/>
            <person name="Poskanzer K.E."/>
            <person name="Rollins M."/>
            <person name="Thuy-Boun P.S."/>
        </authorList>
    </citation>
    <scope>NUCLEOTIDE SEQUENCE [LARGE SCALE GENOMIC DNA]</scope>
    <source>
        <strain evidence="1">F_SG_1</strain>
        <tissue evidence="1">Salivary glands</tissue>
    </source>
</reference>
<protein>
    <submittedName>
        <fullName evidence="1">Uncharacterized protein</fullName>
    </submittedName>
</protein>
<proteinExistence type="predicted"/>
<keyword evidence="2" id="KW-1185">Reference proteome</keyword>
<accession>A0AAQ4FN31</accession>
<feature type="non-terminal residue" evidence="1">
    <location>
        <position position="794"/>
    </location>
</feature>
<gene>
    <name evidence="1" type="ORF">V5799_021550</name>
</gene>
<evidence type="ECO:0000313" key="2">
    <source>
        <dbReference type="Proteomes" id="UP001321473"/>
    </source>
</evidence>
<dbReference type="AlphaFoldDB" id="A0AAQ4FN31"/>
<dbReference type="EMBL" id="JARKHS020000569">
    <property type="protein sequence ID" value="KAK8788674.1"/>
    <property type="molecule type" value="Genomic_DNA"/>
</dbReference>
<comment type="caution">
    <text evidence="1">The sequence shown here is derived from an EMBL/GenBank/DDBJ whole genome shotgun (WGS) entry which is preliminary data.</text>
</comment>
<name>A0AAQ4FN31_AMBAM</name>
<dbReference type="Proteomes" id="UP001321473">
    <property type="component" value="Unassembled WGS sequence"/>
</dbReference>
<organism evidence="1 2">
    <name type="scientific">Amblyomma americanum</name>
    <name type="common">Lone star tick</name>
    <dbReference type="NCBI Taxonomy" id="6943"/>
    <lineage>
        <taxon>Eukaryota</taxon>
        <taxon>Metazoa</taxon>
        <taxon>Ecdysozoa</taxon>
        <taxon>Arthropoda</taxon>
        <taxon>Chelicerata</taxon>
        <taxon>Arachnida</taxon>
        <taxon>Acari</taxon>
        <taxon>Parasitiformes</taxon>
        <taxon>Ixodida</taxon>
        <taxon>Ixodoidea</taxon>
        <taxon>Ixodidae</taxon>
        <taxon>Amblyomminae</taxon>
        <taxon>Amblyomma</taxon>
    </lineage>
</organism>
<sequence length="794" mass="88945">MVYPDDVMMMISKSRKLDEDSYEPWRYPIPYFNFALPMHTIDPPDIEIAVAMSGGEPQMVVNNKFWTQEDPANYDAATAEREATAYTERCVPKIMCPLPGSQDGGIYDKNSLITIPVYGSDVVLQECVQQVQQCVAILVERLGPNEWTAPPSTARVVEAWNELLQWDDAYIEPHMPGQVELRAYPKEKEGSNVDQLVRNMTIQRLNTRPNDAFSRTTPPVRWIHEFESCSGMYCGLLAELHNHHRYRGGNSYEEQYMKRRDYDTAEAVEADWKLACSASTEYAPYGVGLVVTANFSDTVVMNCNDARRMLGRVATYLFLRFHAHHVRLLDVRTTGLLKSANVTLTSSILRMGLRMCTQVRVLRGSVDSVMSACTASLATTVNVVEVDVRNFIFLQGVDVGRFACPYATSHASAVKSVRNSGLQYTWTERMLNRLENVFDRGEQHALLVETMCINKLGNLSELHTFAAVVSMCDATTLKRVEMSGDSMFNARPRDLVSLLLTKEHLGLELIRLSGFANVLAEGYAQMGSKIAECAPNLKCVAILENEFAHDDSDTDCAPLTAFLKAMPLSVAMFECNDIPAEGREQFIQEVSKRNMQVQYLPSAGMRESLVGRALDFKVWSVATLSVFEPGDANIDDVISSCNGAVNAPVDVRYVMNASLASALNLVSLEFFIRPGDVTLEQLLDTIVDILHVEGLSNTLRMFTMCTAKSASDVILELDTTPFDKTIDNTCGYGWLDPVYLQRFESRLSTALTTTKRAPLELGSWVARHEYLYSVSMWTQCKRQTEDFCDAIVRK</sequence>